<dbReference type="KEGG" id="nco:AAW31_13125"/>
<dbReference type="SUPFAM" id="SSF56784">
    <property type="entry name" value="HAD-like"/>
    <property type="match status" value="1"/>
</dbReference>
<dbReference type="Pfam" id="PF13191">
    <property type="entry name" value="AAA_16"/>
    <property type="match status" value="1"/>
</dbReference>
<dbReference type="InterPro" id="IPR006379">
    <property type="entry name" value="HAD-SF_hydro_IIB"/>
</dbReference>
<dbReference type="Gene3D" id="3.40.50.1000">
    <property type="entry name" value="HAD superfamily/HAD-like"/>
    <property type="match status" value="1"/>
</dbReference>
<organism evidence="2 4">
    <name type="scientific">Nitrosomonas communis</name>
    <dbReference type="NCBI Taxonomy" id="44574"/>
    <lineage>
        <taxon>Bacteria</taxon>
        <taxon>Pseudomonadati</taxon>
        <taxon>Pseudomonadota</taxon>
        <taxon>Betaproteobacteria</taxon>
        <taxon>Nitrosomonadales</taxon>
        <taxon>Nitrosomonadaceae</taxon>
        <taxon>Nitrosomonas</taxon>
    </lineage>
</organism>
<dbReference type="EMBL" id="VNHT01000018">
    <property type="protein sequence ID" value="TYP89268.1"/>
    <property type="molecule type" value="Genomic_DNA"/>
</dbReference>
<evidence type="ECO:0000313" key="2">
    <source>
        <dbReference type="EMBL" id="AKH38522.1"/>
    </source>
</evidence>
<dbReference type="SUPFAM" id="SSF52540">
    <property type="entry name" value="P-loop containing nucleoside triphosphate hydrolases"/>
    <property type="match status" value="1"/>
</dbReference>
<dbReference type="OrthoDB" id="9768060at2"/>
<keyword evidence="4" id="KW-1185">Reference proteome</keyword>
<reference evidence="3 5" key="3">
    <citation type="submission" date="2019-07" db="EMBL/GenBank/DDBJ databases">
        <title>Active sludge and wastewater microbial communities from Klosterneuburg, Austria.</title>
        <authorList>
            <person name="Wagner M."/>
        </authorList>
    </citation>
    <scope>NUCLEOTIDE SEQUENCE [LARGE SCALE GENOMIC DNA]</scope>
    <source>
        <strain evidence="3 5">Nm2</strain>
    </source>
</reference>
<reference evidence="2 4" key="2">
    <citation type="journal article" date="2016" name="Genome Announc.">
        <title>Genome Sequence of Nitrosomonas communis Strain Nm2, a Mesophilic Ammonia-Oxidizing Bacterium Isolated from Mediterranean Soil.</title>
        <authorList>
            <person name="Kozlowski J.A."/>
            <person name="Kits K.D."/>
            <person name="Stein L.Y."/>
        </authorList>
    </citation>
    <scope>NUCLEOTIDE SEQUENCE [LARGE SCALE GENOMIC DNA]</scope>
    <source>
        <strain evidence="2 4">Nm2</strain>
    </source>
</reference>
<dbReference type="GO" id="GO:0000287">
    <property type="term" value="F:magnesium ion binding"/>
    <property type="evidence" value="ECO:0007669"/>
    <property type="project" value="TreeGrafter"/>
</dbReference>
<dbReference type="NCBIfam" id="TIGR01484">
    <property type="entry name" value="HAD-SF-IIB"/>
    <property type="match status" value="1"/>
</dbReference>
<dbReference type="PANTHER" id="PTHR10000">
    <property type="entry name" value="PHOSPHOSERINE PHOSPHATASE"/>
    <property type="match status" value="1"/>
</dbReference>
<dbReference type="InterPro" id="IPR023214">
    <property type="entry name" value="HAD_sf"/>
</dbReference>
<dbReference type="AlphaFoldDB" id="A0A0F7KI30"/>
<protein>
    <submittedName>
        <fullName evidence="2">Phosphoglycolate phosphatase</fullName>
    </submittedName>
</protein>
<dbReference type="Proteomes" id="UP000034156">
    <property type="component" value="Chromosome"/>
</dbReference>
<sequence length="568" mass="62949">MRYYALACDYDGTIALNGKVDEQTMAALEHTRNSGRSLILVTGRELDDLMRVFPRIDLFTRVVAENGALLYRPESREAIALAPPPPPELIAELQARKVAPLSVGQVIVATWEPHETTVLETIRDLGLELEVIFNKGAVMVLPTGVNKASGLLAVLDELGLSPHNVVSIGDAENDHAFLRISECAVAVDNALPSLKARVDWVTTRDHGAGVEELIKRLLADDLRSLAPSQARHQIALGKRDDEVVSIDSYTTTILLAGPSASGKSTFATSFMERLREQAYQFCIVDPEGDYQQLQGAISLGDSRQPPVLDEVLKLLEQPSQNVVVNLLGIVLEDRPAYFEKLLSALVSLRARTGRPHWLVIDEAHHLLPTSWSPVRVTLPQALHGLMMITVHPDHVSGAALSFVQLLIAIGPTPKETLRSLARALDRPVPADPPGHLEAGEAVAWRLNLDVPPFVFESIPPQGERRRHVRKYAAGELPPERSFYFRGPKGKLNLRAQNLSLFLQSAEGVDDETWMFHLHQGDYSRWIRTAIKDDELSQEIAQIERLNLSPQESRARIRERIELRYTGSA</sequence>
<dbReference type="Pfam" id="PF08282">
    <property type="entry name" value="Hydrolase_3"/>
    <property type="match status" value="2"/>
</dbReference>
<dbReference type="GO" id="GO:0016791">
    <property type="term" value="F:phosphatase activity"/>
    <property type="evidence" value="ECO:0007669"/>
    <property type="project" value="TreeGrafter"/>
</dbReference>
<dbReference type="EMBL" id="CP011451">
    <property type="protein sequence ID" value="AKH38522.1"/>
    <property type="molecule type" value="Genomic_DNA"/>
</dbReference>
<dbReference type="RefSeq" id="WP_046850562.1">
    <property type="nucleotide sequence ID" value="NZ_CP011451.1"/>
</dbReference>
<evidence type="ECO:0000313" key="3">
    <source>
        <dbReference type="EMBL" id="TYP89268.1"/>
    </source>
</evidence>
<accession>A0A0F7KI30</accession>
<dbReference type="InterPro" id="IPR036412">
    <property type="entry name" value="HAD-like_sf"/>
</dbReference>
<feature type="domain" description="Orc1-like AAA ATPase" evidence="1">
    <location>
        <begin position="251"/>
        <end position="376"/>
    </location>
</feature>
<evidence type="ECO:0000313" key="4">
    <source>
        <dbReference type="Proteomes" id="UP000034156"/>
    </source>
</evidence>
<evidence type="ECO:0000259" key="1">
    <source>
        <dbReference type="Pfam" id="PF13191"/>
    </source>
</evidence>
<dbReference type="InterPro" id="IPR027417">
    <property type="entry name" value="P-loop_NTPase"/>
</dbReference>
<evidence type="ECO:0000313" key="5">
    <source>
        <dbReference type="Proteomes" id="UP000324176"/>
    </source>
</evidence>
<gene>
    <name evidence="2" type="ORF">AAW31_13125</name>
    <name evidence="3" type="ORF">BCL69_101843</name>
</gene>
<dbReference type="PATRIC" id="fig|44574.3.peg.3193"/>
<dbReference type="InterPro" id="IPR041664">
    <property type="entry name" value="AAA_16"/>
</dbReference>
<proteinExistence type="predicted"/>
<dbReference type="GO" id="GO:0005829">
    <property type="term" value="C:cytosol"/>
    <property type="evidence" value="ECO:0007669"/>
    <property type="project" value="TreeGrafter"/>
</dbReference>
<dbReference type="PANTHER" id="PTHR10000:SF8">
    <property type="entry name" value="HAD SUPERFAMILY HYDROLASE-LIKE, TYPE 3"/>
    <property type="match status" value="1"/>
</dbReference>
<dbReference type="Gene3D" id="3.90.1070.10">
    <property type="match status" value="1"/>
</dbReference>
<dbReference type="Proteomes" id="UP000324176">
    <property type="component" value="Unassembled WGS sequence"/>
</dbReference>
<dbReference type="Gene3D" id="3.40.50.300">
    <property type="entry name" value="P-loop containing nucleotide triphosphate hydrolases"/>
    <property type="match status" value="1"/>
</dbReference>
<name>A0A0F7KI30_9PROT</name>
<reference evidence="4" key="1">
    <citation type="submission" date="2015-05" db="EMBL/GenBank/DDBJ databases">
        <title>Draft genome of Nitrosomonas communis strain Nm2.</title>
        <authorList>
            <person name="Kozlowski J.A."/>
            <person name="Kits K.D."/>
            <person name="Stein L.Y."/>
        </authorList>
    </citation>
    <scope>NUCLEOTIDE SEQUENCE [LARGE SCALE GENOMIC DNA]</scope>
    <source>
        <strain evidence="4">Nm2</strain>
    </source>
</reference>